<feature type="domain" description="Aspartate/ornithine carbamoyltransferase Asp/Orn-binding" evidence="10">
    <location>
        <begin position="165"/>
        <end position="314"/>
    </location>
</feature>
<dbReference type="Proteomes" id="UP000676246">
    <property type="component" value="Unassembled WGS sequence"/>
</dbReference>
<dbReference type="PRINTS" id="PR00102">
    <property type="entry name" value="OTCASE"/>
</dbReference>
<dbReference type="EC" id="2.1.3.3" evidence="5 9"/>
<feature type="binding site" evidence="9">
    <location>
        <begin position="136"/>
        <end position="139"/>
    </location>
    <ligand>
        <name>carbamoyl phosphate</name>
        <dbReference type="ChEBI" id="CHEBI:58228"/>
    </ligand>
</feature>
<dbReference type="Pfam" id="PF02729">
    <property type="entry name" value="OTCace_N"/>
    <property type="match status" value="1"/>
</dbReference>
<dbReference type="GO" id="GO:0005737">
    <property type="term" value="C:cytoplasm"/>
    <property type="evidence" value="ECO:0007669"/>
    <property type="project" value="UniProtKB-SubCell"/>
</dbReference>
<organism evidence="12 13">
    <name type="scientific">Ideonella alba</name>
    <dbReference type="NCBI Taxonomy" id="2824118"/>
    <lineage>
        <taxon>Bacteria</taxon>
        <taxon>Pseudomonadati</taxon>
        <taxon>Pseudomonadota</taxon>
        <taxon>Betaproteobacteria</taxon>
        <taxon>Burkholderiales</taxon>
        <taxon>Sphaerotilaceae</taxon>
        <taxon>Ideonella</taxon>
    </lineage>
</organism>
<dbReference type="Pfam" id="PF00185">
    <property type="entry name" value="OTCace"/>
    <property type="match status" value="1"/>
</dbReference>
<evidence type="ECO:0000259" key="11">
    <source>
        <dbReference type="Pfam" id="PF02729"/>
    </source>
</evidence>
<dbReference type="InterPro" id="IPR006131">
    <property type="entry name" value="Asp_carbamoyltransf_Asp/Orn-bd"/>
</dbReference>
<feature type="binding site" evidence="9">
    <location>
        <begin position="58"/>
        <end position="61"/>
    </location>
    <ligand>
        <name>carbamoyl phosphate</name>
        <dbReference type="ChEBI" id="CHEBI:58228"/>
    </ligand>
</feature>
<dbReference type="InterPro" id="IPR002292">
    <property type="entry name" value="Orn/put_carbamltrans"/>
</dbReference>
<dbReference type="RefSeq" id="WP_210856503.1">
    <property type="nucleotide sequence ID" value="NZ_JAGQDD010000020.1"/>
</dbReference>
<feature type="binding site" evidence="9">
    <location>
        <position position="303"/>
    </location>
    <ligand>
        <name>carbamoyl phosphate</name>
        <dbReference type="ChEBI" id="CHEBI:58228"/>
    </ligand>
</feature>
<feature type="binding site" evidence="9">
    <location>
        <position position="109"/>
    </location>
    <ligand>
        <name>carbamoyl phosphate</name>
        <dbReference type="ChEBI" id="CHEBI:58228"/>
    </ligand>
</feature>
<feature type="domain" description="Aspartate/ornithine carbamoyltransferase carbamoyl-P binding" evidence="11">
    <location>
        <begin position="9"/>
        <end position="149"/>
    </location>
</feature>
<feature type="binding site" evidence="9">
    <location>
        <position position="85"/>
    </location>
    <ligand>
        <name>carbamoyl phosphate</name>
        <dbReference type="ChEBI" id="CHEBI:58228"/>
    </ligand>
</feature>
<gene>
    <name evidence="12" type="primary">argF</name>
    <name evidence="12" type="ORF">KAK03_20180</name>
</gene>
<evidence type="ECO:0000256" key="4">
    <source>
        <dbReference type="ARBA" id="ARBA00007805"/>
    </source>
</evidence>
<dbReference type="GO" id="GO:0004585">
    <property type="term" value="F:ornithine carbamoyltransferase activity"/>
    <property type="evidence" value="ECO:0007669"/>
    <property type="project" value="UniProtKB-UniRule"/>
</dbReference>
<evidence type="ECO:0000256" key="8">
    <source>
        <dbReference type="ARBA" id="ARBA00048772"/>
    </source>
</evidence>
<dbReference type="InterPro" id="IPR036901">
    <property type="entry name" value="Asp/Orn_carbamoylTrfase_sf"/>
</dbReference>
<name>A0A940YHU8_9BURK</name>
<comment type="subcellular location">
    <subcellularLocation>
        <location evidence="2 9">Cytoplasm</location>
    </subcellularLocation>
</comment>
<feature type="binding site" evidence="9">
    <location>
        <position position="235"/>
    </location>
    <ligand>
        <name>L-ornithine</name>
        <dbReference type="ChEBI" id="CHEBI:46911"/>
    </ligand>
</feature>
<feature type="binding site" evidence="9">
    <location>
        <begin position="275"/>
        <end position="276"/>
    </location>
    <ligand>
        <name>carbamoyl phosphate</name>
        <dbReference type="ChEBI" id="CHEBI:58228"/>
    </ligand>
</feature>
<evidence type="ECO:0000256" key="7">
    <source>
        <dbReference type="ARBA" id="ARBA00022679"/>
    </source>
</evidence>
<feature type="binding site" evidence="9">
    <location>
        <begin position="239"/>
        <end position="240"/>
    </location>
    <ligand>
        <name>L-ornithine</name>
        <dbReference type="ChEBI" id="CHEBI:46911"/>
    </ligand>
</feature>
<dbReference type="PROSITE" id="PS00097">
    <property type="entry name" value="CARBAMOYLTRANSFERASE"/>
    <property type="match status" value="1"/>
</dbReference>
<dbReference type="NCBIfam" id="NF001986">
    <property type="entry name" value="PRK00779.1"/>
    <property type="match status" value="1"/>
</dbReference>
<sequence length="320" mass="36100">MKPGDTLMKHYLQFKDFRAEEYAYLFERARIIKSRFKNYEKYQPLADRTLAMIFEKASTRTRVSFEAGMYQMGGSVVHLTTGDSQLGRAEPIEDSARVISRMVDIVMIRTYEQTKIERFAAHSRVPVINGLTNEFHPCQILADLFTYLEHRAPVGARGYDLDSLKGKVVTWVGDGNNMANTWLQAAEILGFTVHVSTPGGYEVDPAVAGISQRDCYKVFKDPLEACRGAHLVTTDVWTSMGYEAENEARIKAFADWCVDADMMAVAQPDALFMHCLPAHRGEEVTAEVIDGPQSVVWDEAENRMHVQKALMEYLLLGRIG</sequence>
<proteinExistence type="inferred from homology"/>
<dbReference type="AlphaFoldDB" id="A0A940YHU8"/>
<feature type="binding site" evidence="9">
    <location>
        <position position="177"/>
    </location>
    <ligand>
        <name>L-ornithine</name>
        <dbReference type="ChEBI" id="CHEBI:46911"/>
    </ligand>
</feature>
<evidence type="ECO:0000256" key="6">
    <source>
        <dbReference type="ARBA" id="ARBA00016634"/>
    </source>
</evidence>
<evidence type="ECO:0000256" key="5">
    <source>
        <dbReference type="ARBA" id="ARBA00013007"/>
    </source>
</evidence>
<dbReference type="PRINTS" id="PR00100">
    <property type="entry name" value="AOTCASE"/>
</dbReference>
<evidence type="ECO:0000259" key="10">
    <source>
        <dbReference type="Pfam" id="PF00185"/>
    </source>
</evidence>
<accession>A0A940YHU8</accession>
<keyword evidence="13" id="KW-1185">Reference proteome</keyword>
<dbReference type="Gene3D" id="3.40.50.1370">
    <property type="entry name" value="Aspartate/ornithine carbamoyltransferase"/>
    <property type="match status" value="2"/>
</dbReference>
<dbReference type="GO" id="GO:0016597">
    <property type="term" value="F:amino acid binding"/>
    <property type="evidence" value="ECO:0007669"/>
    <property type="project" value="InterPro"/>
</dbReference>
<comment type="similarity">
    <text evidence="4 9">Belongs to the aspartate/ornithine carbamoyltransferase superfamily. OTCase family.</text>
</comment>
<dbReference type="FunFam" id="3.40.50.1370:FF:000008">
    <property type="entry name" value="Ornithine carbamoyltransferase"/>
    <property type="match status" value="1"/>
</dbReference>
<evidence type="ECO:0000256" key="1">
    <source>
        <dbReference type="ARBA" id="ARBA00003822"/>
    </source>
</evidence>
<comment type="catalytic activity">
    <reaction evidence="8 9">
        <text>carbamoyl phosphate + L-ornithine = L-citrulline + phosphate + H(+)</text>
        <dbReference type="Rhea" id="RHEA:19513"/>
        <dbReference type="ChEBI" id="CHEBI:15378"/>
        <dbReference type="ChEBI" id="CHEBI:43474"/>
        <dbReference type="ChEBI" id="CHEBI:46911"/>
        <dbReference type="ChEBI" id="CHEBI:57743"/>
        <dbReference type="ChEBI" id="CHEBI:58228"/>
        <dbReference type="EC" id="2.1.3.3"/>
    </reaction>
</comment>
<keyword evidence="7 9" id="KW-0808">Transferase</keyword>
<dbReference type="EMBL" id="JAGQDD010000020">
    <property type="protein sequence ID" value="MBQ0932795.1"/>
    <property type="molecule type" value="Genomic_DNA"/>
</dbReference>
<dbReference type="SUPFAM" id="SSF53671">
    <property type="entry name" value="Aspartate/ornithine carbamoyltransferase"/>
    <property type="match status" value="1"/>
</dbReference>
<dbReference type="GO" id="GO:0019240">
    <property type="term" value="P:citrulline biosynthetic process"/>
    <property type="evidence" value="ECO:0007669"/>
    <property type="project" value="TreeGrafter"/>
</dbReference>
<evidence type="ECO:0000256" key="3">
    <source>
        <dbReference type="ARBA" id="ARBA00004975"/>
    </source>
</evidence>
<dbReference type="PANTHER" id="PTHR45753:SF3">
    <property type="entry name" value="ORNITHINE TRANSCARBAMYLASE, MITOCHONDRIAL"/>
    <property type="match status" value="1"/>
</dbReference>
<reference evidence="12 13" key="1">
    <citation type="submission" date="2021-04" db="EMBL/GenBank/DDBJ databases">
        <title>The genome sequence of Ideonella sp. 3Y2.</title>
        <authorList>
            <person name="Liu Y."/>
        </authorList>
    </citation>
    <scope>NUCLEOTIDE SEQUENCE [LARGE SCALE GENOMIC DNA]</scope>
    <source>
        <strain evidence="12 13">3Y2</strain>
    </source>
</reference>
<dbReference type="GO" id="GO:0042450">
    <property type="term" value="P:L-arginine biosynthetic process via ornithine"/>
    <property type="evidence" value="ECO:0007669"/>
    <property type="project" value="UniProtKB-UniRule"/>
</dbReference>
<dbReference type="HAMAP" id="MF_01109">
    <property type="entry name" value="OTCase"/>
    <property type="match status" value="1"/>
</dbReference>
<comment type="caution">
    <text evidence="12">The sequence shown here is derived from an EMBL/GenBank/DDBJ whole genome shotgun (WGS) entry which is preliminary data.</text>
</comment>
<evidence type="ECO:0000256" key="2">
    <source>
        <dbReference type="ARBA" id="ARBA00004496"/>
    </source>
</evidence>
<comment type="function">
    <text evidence="1">Reversibly catalyzes the transfer of the carbamoyl group from carbamoyl phosphate (CP) to the N(epsilon) atom of ornithine (ORN) to produce L-citrulline.</text>
</comment>
<comment type="pathway">
    <text evidence="3">Amino-acid biosynthesis; L-arginine biosynthesis; L-arginine from L-ornithine and carbamoyl phosphate: step 1/3.</text>
</comment>
<evidence type="ECO:0000313" key="13">
    <source>
        <dbReference type="Proteomes" id="UP000676246"/>
    </source>
</evidence>
<dbReference type="InterPro" id="IPR024904">
    <property type="entry name" value="OTCase_ArgI"/>
</dbReference>
<dbReference type="InterPro" id="IPR006132">
    <property type="entry name" value="Asp/Orn_carbamoyltranf_P-bd"/>
</dbReference>
<dbReference type="NCBIfam" id="TIGR00658">
    <property type="entry name" value="orni_carb_tr"/>
    <property type="match status" value="1"/>
</dbReference>
<evidence type="ECO:0000313" key="12">
    <source>
        <dbReference type="EMBL" id="MBQ0932795.1"/>
    </source>
</evidence>
<dbReference type="InterPro" id="IPR006130">
    <property type="entry name" value="Asp/Orn_carbamoylTrfase"/>
</dbReference>
<keyword evidence="9" id="KW-0963">Cytoplasm</keyword>
<protein>
    <recommendedName>
        <fullName evidence="6 9">Ornithine carbamoyltransferase</fullName>
        <shortName evidence="9">OTCase</shortName>
        <ecNumber evidence="5 9">2.1.3.3</ecNumber>
    </recommendedName>
</protein>
<evidence type="ECO:0000256" key="9">
    <source>
        <dbReference type="HAMAP-Rule" id="MF_01109"/>
    </source>
</evidence>
<dbReference type="PANTHER" id="PTHR45753">
    <property type="entry name" value="ORNITHINE CARBAMOYLTRANSFERASE, MITOCHONDRIAL"/>
    <property type="match status" value="1"/>
</dbReference>